<dbReference type="EMBL" id="WHUW01000015">
    <property type="protein sequence ID" value="KAF8439095.1"/>
    <property type="molecule type" value="Genomic_DNA"/>
</dbReference>
<evidence type="ECO:0000313" key="2">
    <source>
        <dbReference type="EMBL" id="KAF8439095.1"/>
    </source>
</evidence>
<dbReference type="Proteomes" id="UP001194468">
    <property type="component" value="Unassembled WGS sequence"/>
</dbReference>
<proteinExistence type="predicted"/>
<feature type="compositionally biased region" description="Pro residues" evidence="1">
    <location>
        <begin position="323"/>
        <end position="332"/>
    </location>
</feature>
<comment type="caution">
    <text evidence="2">The sequence shown here is derived from an EMBL/GenBank/DDBJ whole genome shotgun (WGS) entry which is preliminary data.</text>
</comment>
<keyword evidence="3" id="KW-1185">Reference proteome</keyword>
<sequence length="460" mass="50940">MISAQPSLIIHSPVAPSSYVQDTKFERLLKGSSHTHVSTFRSLLLDMRIYSPSVKVVKTPGLATSQFRPVFGEEDKVEGKVMLDPSCSQNGRLTISLEGAFEHSSVKDNEDAHNPIVRKHRHVFLSSSATILLSPILDSRSTIREALTIRKRPSTSSLNSPACRSCEFSFELPRGSQFGEQMPSTFSSTTPTGDLRRQPSMEEFEVAYRITAVWEACDGSGNQAILEAPVLLQPDTDFQSIDSSALEPQHWMELPLMSERPIPFNCAVTLPHSQSFSRRSSITYFVVFATNTGSPCLIKEIAADATIVVSLIRKITFSLQPTPQTPTLPDTPPSSDDSDSQAYPFTPRSKLLRRSVKTPIQSLIRNESFPVNRSASEFPREAFSVSRTLQTQVSVGFPKRPRANDMAQNLPDGLYKGKVQLSKDMLPNVNWPGISVKHYLDVSVLVGQDAVRACVPIRVY</sequence>
<evidence type="ECO:0000313" key="3">
    <source>
        <dbReference type="Proteomes" id="UP001194468"/>
    </source>
</evidence>
<name>A0AAD4BT83_BOLED</name>
<feature type="region of interest" description="Disordered" evidence="1">
    <location>
        <begin position="321"/>
        <end position="345"/>
    </location>
</feature>
<reference evidence="2" key="2">
    <citation type="journal article" date="2020" name="Nat. Commun.">
        <title>Large-scale genome sequencing of mycorrhizal fungi provides insights into the early evolution of symbiotic traits.</title>
        <authorList>
            <person name="Miyauchi S."/>
            <person name="Kiss E."/>
            <person name="Kuo A."/>
            <person name="Drula E."/>
            <person name="Kohler A."/>
            <person name="Sanchez-Garcia M."/>
            <person name="Morin E."/>
            <person name="Andreopoulos B."/>
            <person name="Barry K.W."/>
            <person name="Bonito G."/>
            <person name="Buee M."/>
            <person name="Carver A."/>
            <person name="Chen C."/>
            <person name="Cichocki N."/>
            <person name="Clum A."/>
            <person name="Culley D."/>
            <person name="Crous P.W."/>
            <person name="Fauchery L."/>
            <person name="Girlanda M."/>
            <person name="Hayes R.D."/>
            <person name="Keri Z."/>
            <person name="LaButti K."/>
            <person name="Lipzen A."/>
            <person name="Lombard V."/>
            <person name="Magnuson J."/>
            <person name="Maillard F."/>
            <person name="Murat C."/>
            <person name="Nolan M."/>
            <person name="Ohm R.A."/>
            <person name="Pangilinan J."/>
            <person name="Pereira M.F."/>
            <person name="Perotto S."/>
            <person name="Peter M."/>
            <person name="Pfister S."/>
            <person name="Riley R."/>
            <person name="Sitrit Y."/>
            <person name="Stielow J.B."/>
            <person name="Szollosi G."/>
            <person name="Zifcakova L."/>
            <person name="Stursova M."/>
            <person name="Spatafora J.W."/>
            <person name="Tedersoo L."/>
            <person name="Vaario L.M."/>
            <person name="Yamada A."/>
            <person name="Yan M."/>
            <person name="Wang P."/>
            <person name="Xu J."/>
            <person name="Bruns T."/>
            <person name="Baldrian P."/>
            <person name="Vilgalys R."/>
            <person name="Dunand C."/>
            <person name="Henrissat B."/>
            <person name="Grigoriev I.V."/>
            <person name="Hibbett D."/>
            <person name="Nagy L.G."/>
            <person name="Martin F.M."/>
        </authorList>
    </citation>
    <scope>NUCLEOTIDE SEQUENCE</scope>
    <source>
        <strain evidence="2">BED1</strain>
    </source>
</reference>
<organism evidence="2 3">
    <name type="scientific">Boletus edulis BED1</name>
    <dbReference type="NCBI Taxonomy" id="1328754"/>
    <lineage>
        <taxon>Eukaryota</taxon>
        <taxon>Fungi</taxon>
        <taxon>Dikarya</taxon>
        <taxon>Basidiomycota</taxon>
        <taxon>Agaricomycotina</taxon>
        <taxon>Agaricomycetes</taxon>
        <taxon>Agaricomycetidae</taxon>
        <taxon>Boletales</taxon>
        <taxon>Boletineae</taxon>
        <taxon>Boletaceae</taxon>
        <taxon>Boletoideae</taxon>
        <taxon>Boletus</taxon>
    </lineage>
</organism>
<dbReference type="AlphaFoldDB" id="A0AAD4BT83"/>
<protein>
    <submittedName>
        <fullName evidence="2">Uncharacterized protein</fullName>
    </submittedName>
</protein>
<reference evidence="2" key="1">
    <citation type="submission" date="2019-10" db="EMBL/GenBank/DDBJ databases">
        <authorList>
            <consortium name="DOE Joint Genome Institute"/>
            <person name="Kuo A."/>
            <person name="Miyauchi S."/>
            <person name="Kiss E."/>
            <person name="Drula E."/>
            <person name="Kohler A."/>
            <person name="Sanchez-Garcia M."/>
            <person name="Andreopoulos B."/>
            <person name="Barry K.W."/>
            <person name="Bonito G."/>
            <person name="Buee M."/>
            <person name="Carver A."/>
            <person name="Chen C."/>
            <person name="Cichocki N."/>
            <person name="Clum A."/>
            <person name="Culley D."/>
            <person name="Crous P.W."/>
            <person name="Fauchery L."/>
            <person name="Girlanda M."/>
            <person name="Hayes R."/>
            <person name="Keri Z."/>
            <person name="LaButti K."/>
            <person name="Lipzen A."/>
            <person name="Lombard V."/>
            <person name="Magnuson J."/>
            <person name="Maillard F."/>
            <person name="Morin E."/>
            <person name="Murat C."/>
            <person name="Nolan M."/>
            <person name="Ohm R."/>
            <person name="Pangilinan J."/>
            <person name="Pereira M."/>
            <person name="Perotto S."/>
            <person name="Peter M."/>
            <person name="Riley R."/>
            <person name="Sitrit Y."/>
            <person name="Stielow B."/>
            <person name="Szollosi G."/>
            <person name="Zifcakova L."/>
            <person name="Stursova M."/>
            <person name="Spatafora J.W."/>
            <person name="Tedersoo L."/>
            <person name="Vaario L.-M."/>
            <person name="Yamada A."/>
            <person name="Yan M."/>
            <person name="Wang P."/>
            <person name="Xu J."/>
            <person name="Bruns T."/>
            <person name="Baldrian P."/>
            <person name="Vilgalys R."/>
            <person name="Henrissat B."/>
            <person name="Grigoriev I.V."/>
            <person name="Hibbett D."/>
            <person name="Nagy L.G."/>
            <person name="Martin F.M."/>
        </authorList>
    </citation>
    <scope>NUCLEOTIDE SEQUENCE</scope>
    <source>
        <strain evidence="2">BED1</strain>
    </source>
</reference>
<gene>
    <name evidence="2" type="ORF">L210DRAFT_3612762</name>
</gene>
<accession>A0AAD4BT83</accession>
<evidence type="ECO:0000256" key="1">
    <source>
        <dbReference type="SAM" id="MobiDB-lite"/>
    </source>
</evidence>